<feature type="compositionally biased region" description="Polar residues" evidence="8">
    <location>
        <begin position="641"/>
        <end position="654"/>
    </location>
</feature>
<feature type="compositionally biased region" description="Polar residues" evidence="8">
    <location>
        <begin position="721"/>
        <end position="731"/>
    </location>
</feature>
<keyword evidence="4" id="KW-0862">Zinc</keyword>
<feature type="region of interest" description="Disordered" evidence="8">
    <location>
        <begin position="484"/>
        <end position="507"/>
    </location>
</feature>
<dbReference type="PANTHER" id="PTHR24198:SF165">
    <property type="entry name" value="ANKYRIN REPEAT-CONTAINING PROTEIN-RELATED"/>
    <property type="match status" value="1"/>
</dbReference>
<dbReference type="InterPro" id="IPR018957">
    <property type="entry name" value="Znf_C3HC4_RING-type"/>
</dbReference>
<feature type="compositionally biased region" description="Basic and acidic residues" evidence="8">
    <location>
        <begin position="751"/>
        <end position="770"/>
    </location>
</feature>
<dbReference type="SUPFAM" id="SSF57850">
    <property type="entry name" value="RING/U-box"/>
    <property type="match status" value="1"/>
</dbReference>
<dbReference type="SUPFAM" id="SSF48403">
    <property type="entry name" value="Ankyrin repeat"/>
    <property type="match status" value="1"/>
</dbReference>
<evidence type="ECO:0000259" key="9">
    <source>
        <dbReference type="PROSITE" id="PS50089"/>
    </source>
</evidence>
<keyword evidence="3 7" id="KW-0863">Zinc-finger</keyword>
<dbReference type="InterPro" id="IPR001841">
    <property type="entry name" value="Znf_RING"/>
</dbReference>
<gene>
    <name evidence="10" type="ORF">DTER00134_LOCUS10659</name>
</gene>
<evidence type="ECO:0000256" key="6">
    <source>
        <dbReference type="PROSITE-ProRule" id="PRU00023"/>
    </source>
</evidence>
<feature type="region of interest" description="Disordered" evidence="8">
    <location>
        <begin position="400"/>
        <end position="448"/>
    </location>
</feature>
<dbReference type="Gene3D" id="1.25.40.20">
    <property type="entry name" value="Ankyrin repeat-containing domain"/>
    <property type="match status" value="2"/>
</dbReference>
<sequence length="862" mass="92567">MGRLKRGVSSAKRFLSKLSFPERKTNTVSQASAAFFAAAKSGNAESVLNLCDAVRIQWRYLAFELASGPGAGPLCMGPLCGDLNVEVQGQDSLVTSESVLEHILNATTNKGKTVLSEAATNGHAHVVALLLQLGANPHLADRLGGRTPLHYACFFGKSTAISALLDNLPARYLRNPSSSGRNSGNQGRYVETRTLSGFTALHYCCAGGNVEALHTLLQYEPNICAASEHASWEYKLAFSRGSTPLHIVAAGALLPAHCMALALELLRYYAEHSESQDPRTLRDSKGMVPWQVAAATPPPRCAQALEQREQLLRLLHPSTNLNQFFDPSTLVQRRNCVATLASLAATALREALLQQIQQQQQVLECMRFNDVYKEDPDACSSRPSHPVRCDAMSLVKEIGGRVHSDSGSGDEDDDQDHDVHSRRSSSSSSWSSDRWSSNSSSTMASSRLPSYVCTPRNVLLQQQQLTASQLQRQQLSTLGAQLQRLPRSGVLEPGQPSPADTHSVQVDSEHIDSAQLQRLPRSGPLELQQQHSCADTHSVQGDSVHGNSVVGHSEAASTVCELCMEEDVSRLFITSCQHKVCANCAVSLVQHLSTAPIGCPYCRVPIAGFAAIVGSPGWTSTSFMPMPWAHLPQLDAPGSEAASTQLPPKFSSKSLPAAATHASDLSAMSLPPPPQPDMPHHRAGVPHSQDFRTTPLPPALEDITDLRAGSDVGAPRLWKYSNASLPTQQQKPDGEAGAGRARKMSTMSLPPKKDKLDTKAAVSRLREDSTKSLPQQPGSMPKAGNVPSFFKMSMPPQPDKPDVEVKAAAHRRNFSTTSLPPLLDKPGSEAGAAPAPNFSTVSLPAPQMRPLTPLQTQTVGGA</sequence>
<evidence type="ECO:0000256" key="7">
    <source>
        <dbReference type="PROSITE-ProRule" id="PRU00175"/>
    </source>
</evidence>
<feature type="region of interest" description="Disordered" evidence="8">
    <location>
        <begin position="635"/>
        <end position="699"/>
    </location>
</feature>
<dbReference type="Pfam" id="PF00023">
    <property type="entry name" value="Ank"/>
    <property type="match status" value="1"/>
</dbReference>
<dbReference type="PANTHER" id="PTHR24198">
    <property type="entry name" value="ANKYRIN REPEAT AND PROTEIN KINASE DOMAIN-CONTAINING PROTEIN"/>
    <property type="match status" value="1"/>
</dbReference>
<keyword evidence="5 6" id="KW-0040">ANK repeat</keyword>
<feature type="compositionally biased region" description="Polar residues" evidence="8">
    <location>
        <begin position="853"/>
        <end position="862"/>
    </location>
</feature>
<feature type="region of interest" description="Disordered" evidence="8">
    <location>
        <begin position="720"/>
        <end position="862"/>
    </location>
</feature>
<evidence type="ECO:0000256" key="3">
    <source>
        <dbReference type="ARBA" id="ARBA00022771"/>
    </source>
</evidence>
<keyword evidence="2" id="KW-0677">Repeat</keyword>
<dbReference type="InterPro" id="IPR017907">
    <property type="entry name" value="Znf_RING_CS"/>
</dbReference>
<dbReference type="InterPro" id="IPR036770">
    <property type="entry name" value="Ankyrin_rpt-contain_sf"/>
</dbReference>
<feature type="domain" description="RING-type" evidence="9">
    <location>
        <begin position="560"/>
        <end position="603"/>
    </location>
</feature>
<evidence type="ECO:0000256" key="5">
    <source>
        <dbReference type="ARBA" id="ARBA00023043"/>
    </source>
</evidence>
<name>A0A7S3QXM3_DUNTE</name>
<feature type="repeat" description="ANK" evidence="6">
    <location>
        <begin position="196"/>
        <end position="228"/>
    </location>
</feature>
<evidence type="ECO:0000313" key="10">
    <source>
        <dbReference type="EMBL" id="CAE0495586.1"/>
    </source>
</evidence>
<evidence type="ECO:0000256" key="2">
    <source>
        <dbReference type="ARBA" id="ARBA00022737"/>
    </source>
</evidence>
<dbReference type="SMART" id="SM00184">
    <property type="entry name" value="RING"/>
    <property type="match status" value="1"/>
</dbReference>
<dbReference type="PROSITE" id="PS50297">
    <property type="entry name" value="ANK_REP_REGION"/>
    <property type="match status" value="1"/>
</dbReference>
<dbReference type="GO" id="GO:0008270">
    <property type="term" value="F:zinc ion binding"/>
    <property type="evidence" value="ECO:0007669"/>
    <property type="project" value="UniProtKB-KW"/>
</dbReference>
<dbReference type="EMBL" id="HBIP01018073">
    <property type="protein sequence ID" value="CAE0495586.1"/>
    <property type="molecule type" value="Transcribed_RNA"/>
</dbReference>
<dbReference type="PROSITE" id="PS00518">
    <property type="entry name" value="ZF_RING_1"/>
    <property type="match status" value="1"/>
</dbReference>
<dbReference type="Pfam" id="PF12796">
    <property type="entry name" value="Ank_2"/>
    <property type="match status" value="1"/>
</dbReference>
<reference evidence="10" key="1">
    <citation type="submission" date="2021-01" db="EMBL/GenBank/DDBJ databases">
        <authorList>
            <person name="Corre E."/>
            <person name="Pelletier E."/>
            <person name="Niang G."/>
            <person name="Scheremetjew M."/>
            <person name="Finn R."/>
            <person name="Kale V."/>
            <person name="Holt S."/>
            <person name="Cochrane G."/>
            <person name="Meng A."/>
            <person name="Brown T."/>
            <person name="Cohen L."/>
        </authorList>
    </citation>
    <scope>NUCLEOTIDE SEQUENCE</scope>
    <source>
        <strain evidence="10">CCMP1320</strain>
    </source>
</reference>
<dbReference type="Pfam" id="PF00097">
    <property type="entry name" value="zf-C3HC4"/>
    <property type="match status" value="1"/>
</dbReference>
<dbReference type="SMART" id="SM00248">
    <property type="entry name" value="ANK"/>
    <property type="match status" value="4"/>
</dbReference>
<evidence type="ECO:0000256" key="1">
    <source>
        <dbReference type="ARBA" id="ARBA00022723"/>
    </source>
</evidence>
<dbReference type="PROSITE" id="PS50088">
    <property type="entry name" value="ANK_REPEAT"/>
    <property type="match status" value="2"/>
</dbReference>
<dbReference type="Gene3D" id="3.30.40.10">
    <property type="entry name" value="Zinc/RING finger domain, C3HC4 (zinc finger)"/>
    <property type="match status" value="1"/>
</dbReference>
<dbReference type="InterPro" id="IPR002110">
    <property type="entry name" value="Ankyrin_rpt"/>
</dbReference>
<dbReference type="InterPro" id="IPR013083">
    <property type="entry name" value="Znf_RING/FYVE/PHD"/>
</dbReference>
<proteinExistence type="predicted"/>
<dbReference type="PROSITE" id="PS50089">
    <property type="entry name" value="ZF_RING_2"/>
    <property type="match status" value="1"/>
</dbReference>
<protein>
    <recommendedName>
        <fullName evidence="9">RING-type domain-containing protein</fullName>
    </recommendedName>
</protein>
<feature type="repeat" description="ANK" evidence="6">
    <location>
        <begin position="110"/>
        <end position="142"/>
    </location>
</feature>
<organism evidence="10">
    <name type="scientific">Dunaliella tertiolecta</name>
    <name type="common">Green alga</name>
    <dbReference type="NCBI Taxonomy" id="3047"/>
    <lineage>
        <taxon>Eukaryota</taxon>
        <taxon>Viridiplantae</taxon>
        <taxon>Chlorophyta</taxon>
        <taxon>core chlorophytes</taxon>
        <taxon>Chlorophyceae</taxon>
        <taxon>CS clade</taxon>
        <taxon>Chlamydomonadales</taxon>
        <taxon>Dunaliellaceae</taxon>
        <taxon>Dunaliella</taxon>
    </lineage>
</organism>
<accession>A0A7S3QXM3</accession>
<dbReference type="AlphaFoldDB" id="A0A7S3QXM3"/>
<evidence type="ECO:0000256" key="4">
    <source>
        <dbReference type="ARBA" id="ARBA00022833"/>
    </source>
</evidence>
<feature type="compositionally biased region" description="Low complexity" evidence="8">
    <location>
        <begin position="424"/>
        <end position="446"/>
    </location>
</feature>
<keyword evidence="1" id="KW-0479">Metal-binding</keyword>
<evidence type="ECO:0000256" key="8">
    <source>
        <dbReference type="SAM" id="MobiDB-lite"/>
    </source>
</evidence>